<protein>
    <submittedName>
        <fullName evidence="2">Uncharacterized protein</fullName>
    </submittedName>
</protein>
<reference evidence="2" key="1">
    <citation type="submission" date="2018-11" db="EMBL/GenBank/DDBJ databases">
        <authorList>
            <consortium name="Genoscope - CEA"/>
            <person name="William W."/>
        </authorList>
    </citation>
    <scope>NUCLEOTIDE SEQUENCE</scope>
</reference>
<organism evidence="2">
    <name type="scientific">Brassica campestris</name>
    <name type="common">Field mustard</name>
    <dbReference type="NCBI Taxonomy" id="3711"/>
    <lineage>
        <taxon>Eukaryota</taxon>
        <taxon>Viridiplantae</taxon>
        <taxon>Streptophyta</taxon>
        <taxon>Embryophyta</taxon>
        <taxon>Tracheophyta</taxon>
        <taxon>Spermatophyta</taxon>
        <taxon>Magnoliopsida</taxon>
        <taxon>eudicotyledons</taxon>
        <taxon>Gunneridae</taxon>
        <taxon>Pentapetalae</taxon>
        <taxon>rosids</taxon>
        <taxon>malvids</taxon>
        <taxon>Brassicales</taxon>
        <taxon>Brassicaceae</taxon>
        <taxon>Brassiceae</taxon>
        <taxon>Brassica</taxon>
    </lineage>
</organism>
<feature type="signal peptide" evidence="1">
    <location>
        <begin position="1"/>
        <end position="18"/>
    </location>
</feature>
<feature type="chain" id="PRO_5018171806" evidence="1">
    <location>
        <begin position="19"/>
        <end position="66"/>
    </location>
</feature>
<evidence type="ECO:0000313" key="2">
    <source>
        <dbReference type="EMBL" id="VDD00346.1"/>
    </source>
</evidence>
<name>A0A3P6BDJ6_BRACM</name>
<dbReference type="EMBL" id="LR031574">
    <property type="protein sequence ID" value="VDD00346.1"/>
    <property type="molecule type" value="Genomic_DNA"/>
</dbReference>
<evidence type="ECO:0000256" key="1">
    <source>
        <dbReference type="SAM" id="SignalP"/>
    </source>
</evidence>
<sequence length="66" mass="7567">MIFTLPTLFTLAVQPALSDRRSLELPETGYCRLRPVSPRLCRSLTSSVLKRLQSFTWIMILRTVEG</sequence>
<keyword evidence="1" id="KW-0732">Signal</keyword>
<gene>
    <name evidence="2" type="ORF">BRAA07T30477Z</name>
</gene>
<dbReference type="AlphaFoldDB" id="A0A3P6BDJ6"/>
<proteinExistence type="predicted"/>
<accession>A0A3P6BDJ6</accession>